<feature type="transmembrane region" description="Helical" evidence="1">
    <location>
        <begin position="443"/>
        <end position="460"/>
    </location>
</feature>
<protein>
    <submittedName>
        <fullName evidence="2">Uncharacterized protein</fullName>
    </submittedName>
</protein>
<keyword evidence="1" id="KW-0812">Transmembrane</keyword>
<feature type="transmembrane region" description="Helical" evidence="1">
    <location>
        <begin position="472"/>
        <end position="491"/>
    </location>
</feature>
<sequence length="499" mass="54359">MGSNLYITNHSSLGLSVELVRQGPVHSFDHKVELATNFVNAGRKRAKVVHIDRSLIFVGGDAIETFEIQMRIHGRFVGAVVIMLDGRSQPWKNEMFWALRSAGAALTRFVNDKSTQTLPYQTFGFDVTATIAGEPHGLGFYDIVVTFEAVAMKPRDIDIDLSLKSLTGTEQDYQLSMTRGHFALESVNGQLSEIQTSMIVQDGAHVRLKAQTLPGALLTIATSSGILSEIPVDQVGQEPLTLTVHAAPLARINTHTRPTITPITLVSDPVSTLPPGGTSPIPADYTYEQWIDLSKPDHRQWAIDTFGGMLAYVAENRQYLWNGFAIFDPNTGGINPRVVTARVVSVRGVPRVVFAGYHRNFNTVFNRGFFGAGNNKFIALFNGYGTLAGAKEAVSAGIVPEVPSMILFGVSVAHKIYSSLSEEDVSAGQLLSIPIGEYLQNQVTNGIAVALTSGVMYMLWGSPRQARGPRVPVVVLVAINYASNFLATYIVDYVTSWED</sequence>
<evidence type="ECO:0000256" key="1">
    <source>
        <dbReference type="SAM" id="Phobius"/>
    </source>
</evidence>
<organism evidence="2 3">
    <name type="scientific">Tistrella mobilis</name>
    <dbReference type="NCBI Taxonomy" id="171437"/>
    <lineage>
        <taxon>Bacteria</taxon>
        <taxon>Pseudomonadati</taxon>
        <taxon>Pseudomonadota</taxon>
        <taxon>Alphaproteobacteria</taxon>
        <taxon>Geminicoccales</taxon>
        <taxon>Geminicoccaceae</taxon>
        <taxon>Tistrella</taxon>
    </lineage>
</organism>
<gene>
    <name evidence="2" type="ORF">DCK97_21160</name>
</gene>
<accession>A0A3B9IRG5</accession>
<keyword evidence="1" id="KW-0472">Membrane</keyword>
<proteinExistence type="predicted"/>
<dbReference type="Proteomes" id="UP000257706">
    <property type="component" value="Unassembled WGS sequence"/>
</dbReference>
<dbReference type="AlphaFoldDB" id="A0A3B9IRG5"/>
<evidence type="ECO:0000313" key="2">
    <source>
        <dbReference type="EMBL" id="HAE49927.1"/>
    </source>
</evidence>
<evidence type="ECO:0000313" key="3">
    <source>
        <dbReference type="Proteomes" id="UP000257706"/>
    </source>
</evidence>
<reference evidence="2 3" key="1">
    <citation type="journal article" date="2018" name="Nat. Biotechnol.">
        <title>A standardized bacterial taxonomy based on genome phylogeny substantially revises the tree of life.</title>
        <authorList>
            <person name="Parks D.H."/>
            <person name="Chuvochina M."/>
            <person name="Waite D.W."/>
            <person name="Rinke C."/>
            <person name="Skarshewski A."/>
            <person name="Chaumeil P.A."/>
            <person name="Hugenholtz P."/>
        </authorList>
    </citation>
    <scope>NUCLEOTIDE SEQUENCE [LARGE SCALE GENOMIC DNA]</scope>
    <source>
        <strain evidence="2">UBA8739</strain>
    </source>
</reference>
<dbReference type="EMBL" id="DMAI01000347">
    <property type="protein sequence ID" value="HAE49927.1"/>
    <property type="molecule type" value="Genomic_DNA"/>
</dbReference>
<keyword evidence="1" id="KW-1133">Transmembrane helix</keyword>
<name>A0A3B9IRG5_9PROT</name>
<comment type="caution">
    <text evidence="2">The sequence shown here is derived from an EMBL/GenBank/DDBJ whole genome shotgun (WGS) entry which is preliminary data.</text>
</comment>